<accession>A0A239BJK7</accession>
<dbReference type="EMBL" id="FZNS01000026">
    <property type="protein sequence ID" value="SNS07802.1"/>
    <property type="molecule type" value="Genomic_DNA"/>
</dbReference>
<keyword evidence="2" id="KW-1185">Reference proteome</keyword>
<proteinExistence type="predicted"/>
<protein>
    <submittedName>
        <fullName evidence="1">Uncharacterized protein</fullName>
    </submittedName>
</protein>
<organism evidence="1 2">
    <name type="scientific">Hymenobacter mucosus</name>
    <dbReference type="NCBI Taxonomy" id="1411120"/>
    <lineage>
        <taxon>Bacteria</taxon>
        <taxon>Pseudomonadati</taxon>
        <taxon>Bacteroidota</taxon>
        <taxon>Cytophagia</taxon>
        <taxon>Cytophagales</taxon>
        <taxon>Hymenobacteraceae</taxon>
        <taxon>Hymenobacter</taxon>
    </lineage>
</organism>
<evidence type="ECO:0000313" key="1">
    <source>
        <dbReference type="EMBL" id="SNS07802.1"/>
    </source>
</evidence>
<evidence type="ECO:0000313" key="2">
    <source>
        <dbReference type="Proteomes" id="UP000198310"/>
    </source>
</evidence>
<sequence>MYREKRKKKVRGFRRFLREHQHRAALPHTLDVHYLQEAHRDYIKLGLFPWSVDSKPPLPIRQLWVTRLVDDCNRWHAELAPNYPDFYLAVWLYEPDFGRSQVVAGIAEKQAWYEQVFAEVAEADAPPFPAEYQQLPGVADLHWTACAEITTCWPEDLLDVDAWALKKPHWPGNTADGREVIVVQIGWVWVGRVQTA</sequence>
<reference evidence="2" key="1">
    <citation type="submission" date="2017-06" db="EMBL/GenBank/DDBJ databases">
        <authorList>
            <person name="Varghese N."/>
            <person name="Submissions S."/>
        </authorList>
    </citation>
    <scope>NUCLEOTIDE SEQUENCE [LARGE SCALE GENOMIC DNA]</scope>
    <source>
        <strain evidence="2">DSM 28041</strain>
    </source>
</reference>
<dbReference type="AlphaFoldDB" id="A0A239BJK7"/>
<dbReference type="Proteomes" id="UP000198310">
    <property type="component" value="Unassembled WGS sequence"/>
</dbReference>
<name>A0A239BJK7_9BACT</name>
<gene>
    <name evidence="1" type="ORF">SAMN06269173_1262</name>
</gene>